<organism evidence="5 6">
    <name type="scientific">Candidatus Syntrophonatronum acetioxidans</name>
    <dbReference type="NCBI Taxonomy" id="1795816"/>
    <lineage>
        <taxon>Bacteria</taxon>
        <taxon>Bacillati</taxon>
        <taxon>Bacillota</taxon>
        <taxon>Clostridia</taxon>
        <taxon>Eubacteriales</taxon>
        <taxon>Syntrophomonadaceae</taxon>
        <taxon>Candidatus Syntrophonatronum</taxon>
    </lineage>
</organism>
<dbReference type="PANTHER" id="PTHR45772">
    <property type="entry name" value="CONSERVED COMPONENT OF ABC TRANSPORTER FOR NATURAL AMINO ACIDS-RELATED"/>
    <property type="match status" value="1"/>
</dbReference>
<proteinExistence type="predicted"/>
<dbReference type="InterPro" id="IPR003439">
    <property type="entry name" value="ABC_transporter-like_ATP-bd"/>
</dbReference>
<dbReference type="InterPro" id="IPR051120">
    <property type="entry name" value="ABC_AA/LPS_Transport"/>
</dbReference>
<dbReference type="SMART" id="SM00382">
    <property type="entry name" value="AAA"/>
    <property type="match status" value="1"/>
</dbReference>
<dbReference type="AlphaFoldDB" id="A0A424YDA2"/>
<evidence type="ECO:0000256" key="1">
    <source>
        <dbReference type="ARBA" id="ARBA00022448"/>
    </source>
</evidence>
<protein>
    <submittedName>
        <fullName evidence="5">ATP-binding cassette domain-containing protein</fullName>
    </submittedName>
</protein>
<dbReference type="PROSITE" id="PS50893">
    <property type="entry name" value="ABC_TRANSPORTER_2"/>
    <property type="match status" value="1"/>
</dbReference>
<dbReference type="GO" id="GO:0005524">
    <property type="term" value="F:ATP binding"/>
    <property type="evidence" value="ECO:0007669"/>
    <property type="project" value="UniProtKB-KW"/>
</dbReference>
<name>A0A424YDA2_9FIRM</name>
<dbReference type="GO" id="GO:0016887">
    <property type="term" value="F:ATP hydrolysis activity"/>
    <property type="evidence" value="ECO:0007669"/>
    <property type="project" value="InterPro"/>
</dbReference>
<gene>
    <name evidence="5" type="ORF">D5R97_06005</name>
</gene>
<dbReference type="InterPro" id="IPR027417">
    <property type="entry name" value="P-loop_NTPase"/>
</dbReference>
<keyword evidence="3 5" id="KW-0067">ATP-binding</keyword>
<evidence type="ECO:0000313" key="5">
    <source>
        <dbReference type="EMBL" id="RQD75403.1"/>
    </source>
</evidence>
<dbReference type="SUPFAM" id="SSF52540">
    <property type="entry name" value="P-loop containing nucleoside triphosphate hydrolases"/>
    <property type="match status" value="1"/>
</dbReference>
<keyword evidence="2" id="KW-0547">Nucleotide-binding</keyword>
<dbReference type="PROSITE" id="PS00211">
    <property type="entry name" value="ABC_TRANSPORTER_1"/>
    <property type="match status" value="1"/>
</dbReference>
<evidence type="ECO:0000313" key="6">
    <source>
        <dbReference type="Proteomes" id="UP000285138"/>
    </source>
</evidence>
<feature type="domain" description="ABC transporter" evidence="4">
    <location>
        <begin position="2"/>
        <end position="235"/>
    </location>
</feature>
<sequence>MLELKGVSYRVSGKEKEIEIIKNIDLNFEKGKLYAITGPNGSGKTSIAKLIMGIYKATEGKILFQGEDITSLEINERAKKGIGYAFQYPPRFKGLKVLDLLKVASGIEEWKAVRGYLRHVGLCPEDYLNRDADASLSGGEMKRIEIATLMANNPSFAIYDEPDAGVDLWSFDMLLNVIRKKHEKEGVTTVLISHQERILSLVDEIVLVVGGEIKDIGDKDRIWPIIKDVVGCQWYKVCRGDTDETECRR</sequence>
<comment type="caution">
    <text evidence="5">The sequence shown here is derived from an EMBL/GenBank/DDBJ whole genome shotgun (WGS) entry which is preliminary data.</text>
</comment>
<evidence type="ECO:0000256" key="3">
    <source>
        <dbReference type="ARBA" id="ARBA00022840"/>
    </source>
</evidence>
<evidence type="ECO:0000259" key="4">
    <source>
        <dbReference type="PROSITE" id="PS50893"/>
    </source>
</evidence>
<evidence type="ECO:0000256" key="2">
    <source>
        <dbReference type="ARBA" id="ARBA00022741"/>
    </source>
</evidence>
<dbReference type="InterPro" id="IPR003593">
    <property type="entry name" value="AAA+_ATPase"/>
</dbReference>
<accession>A0A424YDA2</accession>
<dbReference type="Proteomes" id="UP000285138">
    <property type="component" value="Unassembled WGS sequence"/>
</dbReference>
<keyword evidence="1" id="KW-0813">Transport</keyword>
<dbReference type="EMBL" id="QZAA01000160">
    <property type="protein sequence ID" value="RQD75403.1"/>
    <property type="molecule type" value="Genomic_DNA"/>
</dbReference>
<reference evidence="5 6" key="1">
    <citation type="submission" date="2018-08" db="EMBL/GenBank/DDBJ databases">
        <title>The metabolism and importance of syntrophic acetate oxidation coupled to methane or sulfide production in haloalkaline environments.</title>
        <authorList>
            <person name="Timmers P.H.A."/>
            <person name="Vavourakis C.D."/>
            <person name="Sorokin D.Y."/>
            <person name="Sinninghe Damste J.S."/>
            <person name="Muyzer G."/>
            <person name="Stams A.J.M."/>
            <person name="Plugge C.M."/>
        </authorList>
    </citation>
    <scope>NUCLEOTIDE SEQUENCE [LARGE SCALE GENOMIC DNA]</scope>
    <source>
        <strain evidence="5">MSAO_Bac1</strain>
    </source>
</reference>
<dbReference type="GO" id="GO:0005886">
    <property type="term" value="C:plasma membrane"/>
    <property type="evidence" value="ECO:0007669"/>
    <property type="project" value="TreeGrafter"/>
</dbReference>
<dbReference type="Pfam" id="PF00005">
    <property type="entry name" value="ABC_tran"/>
    <property type="match status" value="1"/>
</dbReference>
<dbReference type="InterPro" id="IPR017871">
    <property type="entry name" value="ABC_transporter-like_CS"/>
</dbReference>
<dbReference type="Gene3D" id="3.40.50.300">
    <property type="entry name" value="P-loop containing nucleotide triphosphate hydrolases"/>
    <property type="match status" value="1"/>
</dbReference>